<evidence type="ECO:0000256" key="2">
    <source>
        <dbReference type="ARBA" id="ARBA00022448"/>
    </source>
</evidence>
<sequence length="676" mass="72603">MALVAMMMGACLAQSARAEEPAPAQTDTSFHVGDPIIVTARGMAGASSNVITSVDRLGGNLAQSANVNYAWELVGRLPGVLVTNFNQGSTSGKFSFRGFNGEGEINAVKLLIDGLPANSNDGNMPYIDMVFPLDIAGIEVVRGTADPRSGLHAIAGSANMITRSGGNYIDAKASAGSFATYEGQVAVGHEKGAFSQNYSIGYRDAQGYRAHGALDRLALSGKWGFAPSQSLRLGASARHYISHAQEAGYLTGATAAADPRATNGYNASDGDRRLMGQYGLTLDAGLSDRIDFSAKAYANLLRDDRYVRFSSGGSQQRRVTSENHYGALAALHWHSTLAGMPLMAEVGGDYQAQDNVSLRYNTLNRVPVTQTRDQHFILNVGGAYLQAIVEPLPWLKITPAWRWDKVSGHFENRLTGSKAPINDYGTISQPKISLAATPLDGVTLYGNWGKSFQIGVGSGAYLIAPRVANLAPSINTGWELGLRYAASKRLETRIALWQQNASGELKRKLNDPTGDFENLGATRRRGLDIQINGKPAASLSAWATVSFQKAVIVTADPATPQYAGNQIDHVPQFLWSGGLDYTGLSRLRLSLWANGQSSYWLTPANSAANGGKFGRYQLVNAEAAYQVHPHAEAAVSVKNLFNGYYEYVWWDTTSPAQPLHSPGEGRAVTVSLRVKY</sequence>
<accession>A0A437N7Q4</accession>
<keyword evidence="6 14" id="KW-0732">Signal</keyword>
<dbReference type="Proteomes" id="UP000282837">
    <property type="component" value="Unassembled WGS sequence"/>
</dbReference>
<keyword evidence="2 12" id="KW-0813">Transport</keyword>
<evidence type="ECO:0000256" key="3">
    <source>
        <dbReference type="ARBA" id="ARBA00022452"/>
    </source>
</evidence>
<evidence type="ECO:0000256" key="9">
    <source>
        <dbReference type="ARBA" id="ARBA00023077"/>
    </source>
</evidence>
<dbReference type="Pfam" id="PF07715">
    <property type="entry name" value="Plug"/>
    <property type="match status" value="1"/>
</dbReference>
<dbReference type="OrthoDB" id="7176844at2"/>
<dbReference type="SUPFAM" id="SSF56935">
    <property type="entry name" value="Porins"/>
    <property type="match status" value="1"/>
</dbReference>
<reference evidence="17 18" key="1">
    <citation type="submission" date="2019-01" db="EMBL/GenBank/DDBJ databases">
        <authorList>
            <person name="Chen W.-M."/>
        </authorList>
    </citation>
    <scope>NUCLEOTIDE SEQUENCE [LARGE SCALE GENOMIC DNA]</scope>
    <source>
        <strain evidence="17 18">FSY-9</strain>
    </source>
</reference>
<organism evidence="17 18">
    <name type="scientific">Novosphingobium umbonatum</name>
    <dbReference type="NCBI Taxonomy" id="1908524"/>
    <lineage>
        <taxon>Bacteria</taxon>
        <taxon>Pseudomonadati</taxon>
        <taxon>Pseudomonadota</taxon>
        <taxon>Alphaproteobacteria</taxon>
        <taxon>Sphingomonadales</taxon>
        <taxon>Sphingomonadaceae</taxon>
        <taxon>Novosphingobium</taxon>
    </lineage>
</organism>
<evidence type="ECO:0000256" key="14">
    <source>
        <dbReference type="SAM" id="SignalP"/>
    </source>
</evidence>
<dbReference type="GO" id="GO:0009279">
    <property type="term" value="C:cell outer membrane"/>
    <property type="evidence" value="ECO:0007669"/>
    <property type="project" value="UniProtKB-SubCell"/>
</dbReference>
<evidence type="ECO:0000256" key="10">
    <source>
        <dbReference type="ARBA" id="ARBA00023136"/>
    </source>
</evidence>
<dbReference type="Gene3D" id="2.40.170.20">
    <property type="entry name" value="TonB-dependent receptor, beta-barrel domain"/>
    <property type="match status" value="1"/>
</dbReference>
<name>A0A437N7Q4_9SPHN</name>
<proteinExistence type="inferred from homology"/>
<evidence type="ECO:0000259" key="16">
    <source>
        <dbReference type="Pfam" id="PF07715"/>
    </source>
</evidence>
<keyword evidence="11 12" id="KW-0998">Cell outer membrane</keyword>
<evidence type="ECO:0000256" key="6">
    <source>
        <dbReference type="ARBA" id="ARBA00022729"/>
    </source>
</evidence>
<evidence type="ECO:0000256" key="4">
    <source>
        <dbReference type="ARBA" id="ARBA00022496"/>
    </source>
</evidence>
<keyword evidence="9 13" id="KW-0798">TonB box</keyword>
<dbReference type="InterPro" id="IPR000531">
    <property type="entry name" value="Beta-barrel_TonB"/>
</dbReference>
<evidence type="ECO:0000313" key="18">
    <source>
        <dbReference type="Proteomes" id="UP000282837"/>
    </source>
</evidence>
<dbReference type="PANTHER" id="PTHR32552">
    <property type="entry name" value="FERRICHROME IRON RECEPTOR-RELATED"/>
    <property type="match status" value="1"/>
</dbReference>
<keyword evidence="7" id="KW-0408">Iron</keyword>
<dbReference type="AlphaFoldDB" id="A0A437N7Q4"/>
<comment type="similarity">
    <text evidence="12 13">Belongs to the TonB-dependent receptor family.</text>
</comment>
<keyword evidence="3 12" id="KW-1134">Transmembrane beta strand</keyword>
<dbReference type="GO" id="GO:0015344">
    <property type="term" value="F:siderophore uptake transmembrane transporter activity"/>
    <property type="evidence" value="ECO:0007669"/>
    <property type="project" value="TreeGrafter"/>
</dbReference>
<dbReference type="InterPro" id="IPR037066">
    <property type="entry name" value="Plug_dom_sf"/>
</dbReference>
<comment type="subcellular location">
    <subcellularLocation>
        <location evidence="1 12">Cell outer membrane</location>
        <topology evidence="1 12">Multi-pass membrane protein</topology>
    </subcellularLocation>
</comment>
<dbReference type="InterPro" id="IPR012910">
    <property type="entry name" value="Plug_dom"/>
</dbReference>
<evidence type="ECO:0000259" key="15">
    <source>
        <dbReference type="Pfam" id="PF00593"/>
    </source>
</evidence>
<keyword evidence="17" id="KW-0675">Receptor</keyword>
<dbReference type="PANTHER" id="PTHR32552:SF68">
    <property type="entry name" value="FERRICHROME OUTER MEMBRANE TRANSPORTER_PHAGE RECEPTOR"/>
    <property type="match status" value="1"/>
</dbReference>
<protein>
    <submittedName>
        <fullName evidence="17">TonB-dependent receptor</fullName>
    </submittedName>
</protein>
<feature type="domain" description="TonB-dependent receptor-like beta-barrel" evidence="15">
    <location>
        <begin position="253"/>
        <end position="640"/>
    </location>
</feature>
<keyword evidence="18" id="KW-1185">Reference proteome</keyword>
<evidence type="ECO:0000256" key="12">
    <source>
        <dbReference type="PROSITE-ProRule" id="PRU01360"/>
    </source>
</evidence>
<comment type="caution">
    <text evidence="17">The sequence shown here is derived from an EMBL/GenBank/DDBJ whole genome shotgun (WGS) entry which is preliminary data.</text>
</comment>
<feature type="chain" id="PRO_5019416736" evidence="14">
    <location>
        <begin position="19"/>
        <end position="676"/>
    </location>
</feature>
<evidence type="ECO:0000256" key="8">
    <source>
        <dbReference type="ARBA" id="ARBA00023065"/>
    </source>
</evidence>
<dbReference type="InterPro" id="IPR039426">
    <property type="entry name" value="TonB-dep_rcpt-like"/>
</dbReference>
<evidence type="ECO:0000256" key="7">
    <source>
        <dbReference type="ARBA" id="ARBA00023004"/>
    </source>
</evidence>
<dbReference type="Pfam" id="PF00593">
    <property type="entry name" value="TonB_dep_Rec_b-barrel"/>
    <property type="match status" value="1"/>
</dbReference>
<evidence type="ECO:0000256" key="5">
    <source>
        <dbReference type="ARBA" id="ARBA00022692"/>
    </source>
</evidence>
<feature type="domain" description="TonB-dependent receptor plug" evidence="16">
    <location>
        <begin position="51"/>
        <end position="156"/>
    </location>
</feature>
<feature type="signal peptide" evidence="14">
    <location>
        <begin position="1"/>
        <end position="18"/>
    </location>
</feature>
<evidence type="ECO:0000256" key="13">
    <source>
        <dbReference type="RuleBase" id="RU003357"/>
    </source>
</evidence>
<evidence type="ECO:0000256" key="11">
    <source>
        <dbReference type="ARBA" id="ARBA00023237"/>
    </source>
</evidence>
<keyword evidence="10 12" id="KW-0472">Membrane</keyword>
<gene>
    <name evidence="17" type="ORF">EOE18_07505</name>
</gene>
<keyword evidence="5 12" id="KW-0812">Transmembrane</keyword>
<dbReference type="PROSITE" id="PS52016">
    <property type="entry name" value="TONB_DEPENDENT_REC_3"/>
    <property type="match status" value="1"/>
</dbReference>
<evidence type="ECO:0000256" key="1">
    <source>
        <dbReference type="ARBA" id="ARBA00004571"/>
    </source>
</evidence>
<keyword evidence="8" id="KW-0406">Ion transport</keyword>
<dbReference type="InterPro" id="IPR036942">
    <property type="entry name" value="Beta-barrel_TonB_sf"/>
</dbReference>
<dbReference type="Gene3D" id="2.170.130.10">
    <property type="entry name" value="TonB-dependent receptor, plug domain"/>
    <property type="match status" value="1"/>
</dbReference>
<evidence type="ECO:0000313" key="17">
    <source>
        <dbReference type="EMBL" id="RVU05953.1"/>
    </source>
</evidence>
<dbReference type="EMBL" id="SACO01000004">
    <property type="protein sequence ID" value="RVU05953.1"/>
    <property type="molecule type" value="Genomic_DNA"/>
</dbReference>
<keyword evidence="4" id="KW-0410">Iron transport</keyword>